<evidence type="ECO:0000256" key="1">
    <source>
        <dbReference type="SAM" id="MobiDB-lite"/>
    </source>
</evidence>
<feature type="compositionally biased region" description="Gly residues" evidence="1">
    <location>
        <begin position="499"/>
        <end position="509"/>
    </location>
</feature>
<keyword evidence="4" id="KW-1185">Reference proteome</keyword>
<sequence>MVCRWIVLLAIIAVACAQTNSSNGSVYRYLNSQGYDQYLYRDANVAAQVLLSNNNASTVNRFVAAFPAGNSGAMTYFEPLVNGSTPLAVRMVNNSISGVGPIAVGGGRPDAVGVQGTMTFSQSARINVEVLGSVRALRDYVEGPQIIYPQMAANVSLQNSSVTLHRIFFNQTFFMNLTLTALDSSTTFGIDQTNGNVTINLANGTSSANVNFTVILNEPELHALSVSEDFINGTAVDTSDPAATDFSFLTYHEKFLAGGWRFLTYFGRDTLITLRLMMDQLSQTAIESVFSAALERINATAGYVCHEETIGDYASWQHIQMNESYLGDSLICSYIMLDTDYLLLPALAHYFLDLPSGANQSSQLLSRQATMQNGTYMDLLLDNVHRVMDSAAPFANNPTASNLVQIRDPNVGDWRDSNIGLAGGKYPFDVNAALIPAAVRAIARLAEAGIFNGTSSTSGSLSKRGGHHQDHKQHNGHGHGHGHSSWSATSTTTAIPTPSGGGSGNGGNGTSWLDNLATNASQIASVWEQNSLHFFECNISSQDAAAQLANYTSFANLTAVSPSNITDFSNNSALNFYAVSLAQDGTPICVMNTDESFLLTYRDDPLPASFLNTTANLITSRFPAGLSTDVGLVVANPAFSGNDTLWSLMDRTAYHGTVVWSFQQSMMAYGLAKQLGNSPDSTSTNSTTNSTTLDPTVVSPLKDAQKALWNIINSQPSVKYTEVWSWTYNNASDSYSVTDLGSLSPTGTESDAVQLWSLTLLSVKPPVGL</sequence>
<keyword evidence="2" id="KW-0732">Signal</keyword>
<dbReference type="AlphaFoldDB" id="A0A261Y2V6"/>
<dbReference type="PROSITE" id="PS51257">
    <property type="entry name" value="PROKAR_LIPOPROTEIN"/>
    <property type="match status" value="1"/>
</dbReference>
<organism evidence="3 4">
    <name type="scientific">Bifiguratus adelaidae</name>
    <dbReference type="NCBI Taxonomy" id="1938954"/>
    <lineage>
        <taxon>Eukaryota</taxon>
        <taxon>Fungi</taxon>
        <taxon>Fungi incertae sedis</taxon>
        <taxon>Mucoromycota</taxon>
        <taxon>Mucoromycotina</taxon>
        <taxon>Endogonomycetes</taxon>
        <taxon>Endogonales</taxon>
        <taxon>Endogonales incertae sedis</taxon>
        <taxon>Bifiguratus</taxon>
    </lineage>
</organism>
<dbReference type="EMBL" id="MVBO01000027">
    <property type="protein sequence ID" value="OZJ04898.1"/>
    <property type="molecule type" value="Genomic_DNA"/>
</dbReference>
<dbReference type="OrthoDB" id="2591256at2759"/>
<accession>A0A261Y2V6</accession>
<reference evidence="3 4" key="1">
    <citation type="journal article" date="2017" name="Mycologia">
        <title>Bifiguratus adelaidae, gen. et sp. nov., a new member of Mucoromycotina in endophytic and soil-dwelling habitats.</title>
        <authorList>
            <person name="Torres-Cruz T.J."/>
            <person name="Billingsley Tobias T.L."/>
            <person name="Almatruk M."/>
            <person name="Hesse C."/>
            <person name="Kuske C.R."/>
            <person name="Desiro A."/>
            <person name="Benucci G.M."/>
            <person name="Bonito G."/>
            <person name="Stajich J.E."/>
            <person name="Dunlap C."/>
            <person name="Arnold A.E."/>
            <person name="Porras-Alfaro A."/>
        </authorList>
    </citation>
    <scope>NUCLEOTIDE SEQUENCE [LARGE SCALE GENOMIC DNA]</scope>
    <source>
        <strain evidence="3 4">AZ0501</strain>
    </source>
</reference>
<feature type="region of interest" description="Disordered" evidence="1">
    <location>
        <begin position="456"/>
        <end position="510"/>
    </location>
</feature>
<protein>
    <submittedName>
        <fullName evidence="3">Uncharacterized protein</fullName>
    </submittedName>
</protein>
<comment type="caution">
    <text evidence="3">The sequence shown here is derived from an EMBL/GenBank/DDBJ whole genome shotgun (WGS) entry which is preliminary data.</text>
</comment>
<dbReference type="SUPFAM" id="SSF48208">
    <property type="entry name" value="Six-hairpin glycosidases"/>
    <property type="match status" value="1"/>
</dbReference>
<gene>
    <name evidence="3" type="ORF">BZG36_02511</name>
</gene>
<dbReference type="GO" id="GO:0005975">
    <property type="term" value="P:carbohydrate metabolic process"/>
    <property type="evidence" value="ECO:0007669"/>
    <property type="project" value="InterPro"/>
</dbReference>
<proteinExistence type="predicted"/>
<evidence type="ECO:0000313" key="3">
    <source>
        <dbReference type="EMBL" id="OZJ04898.1"/>
    </source>
</evidence>
<feature type="compositionally biased region" description="Low complexity" evidence="1">
    <location>
        <begin position="483"/>
        <end position="498"/>
    </location>
</feature>
<name>A0A261Y2V6_9FUNG</name>
<feature type="compositionally biased region" description="Basic residues" evidence="1">
    <location>
        <begin position="464"/>
        <end position="482"/>
    </location>
</feature>
<dbReference type="InterPro" id="IPR008928">
    <property type="entry name" value="6-hairpin_glycosidase_sf"/>
</dbReference>
<feature type="signal peptide" evidence="2">
    <location>
        <begin position="1"/>
        <end position="17"/>
    </location>
</feature>
<dbReference type="Proteomes" id="UP000242875">
    <property type="component" value="Unassembled WGS sequence"/>
</dbReference>
<feature type="chain" id="PRO_5013079822" evidence="2">
    <location>
        <begin position="18"/>
        <end position="769"/>
    </location>
</feature>
<evidence type="ECO:0000313" key="4">
    <source>
        <dbReference type="Proteomes" id="UP000242875"/>
    </source>
</evidence>
<evidence type="ECO:0000256" key="2">
    <source>
        <dbReference type="SAM" id="SignalP"/>
    </source>
</evidence>